<keyword evidence="2" id="KW-1185">Reference proteome</keyword>
<dbReference type="Proteomes" id="UP000198287">
    <property type="component" value="Unassembled WGS sequence"/>
</dbReference>
<gene>
    <name evidence="1" type="ORF">Fcan01_13182</name>
</gene>
<evidence type="ECO:0000313" key="1">
    <source>
        <dbReference type="EMBL" id="OXA52240.1"/>
    </source>
</evidence>
<name>A0A226E4N8_FOLCA</name>
<comment type="caution">
    <text evidence="1">The sequence shown here is derived from an EMBL/GenBank/DDBJ whole genome shotgun (WGS) entry which is preliminary data.</text>
</comment>
<sequence>MEILEMKDLALLEPPSEAGNLEHGDPCRNSEVTDITDDVCFHSNPFLQCVGGTCRCLMVRLTDTHVEQMVFQDGTCKRLINWPCNSTEQCSAGLTCQDAKSTKVVEQHPNSGSSLGRIQFLIEPTLESNQSSKISSGTTVLPIHHLRERVERALRARFAHDEDIHKNDDTQEFLANNDLITNNTTTLIDLNQNGTANDLDSSSANYNGGFGIELNLGAAPRRKLCLPSATKRLTPPPFSTAGTLMLILMTQLVTISQFHQAC</sequence>
<protein>
    <submittedName>
        <fullName evidence="1">Uncharacterized protein</fullName>
    </submittedName>
</protein>
<reference evidence="1 2" key="1">
    <citation type="submission" date="2015-12" db="EMBL/GenBank/DDBJ databases">
        <title>The genome of Folsomia candida.</title>
        <authorList>
            <person name="Faddeeva A."/>
            <person name="Derks M.F."/>
            <person name="Anvar Y."/>
            <person name="Smit S."/>
            <person name="Van Straalen N."/>
            <person name="Roelofs D."/>
        </authorList>
    </citation>
    <scope>NUCLEOTIDE SEQUENCE [LARGE SCALE GENOMIC DNA]</scope>
    <source>
        <strain evidence="1 2">VU population</strain>
        <tissue evidence="1">Whole body</tissue>
    </source>
</reference>
<organism evidence="1 2">
    <name type="scientific">Folsomia candida</name>
    <name type="common">Springtail</name>
    <dbReference type="NCBI Taxonomy" id="158441"/>
    <lineage>
        <taxon>Eukaryota</taxon>
        <taxon>Metazoa</taxon>
        <taxon>Ecdysozoa</taxon>
        <taxon>Arthropoda</taxon>
        <taxon>Hexapoda</taxon>
        <taxon>Collembola</taxon>
        <taxon>Entomobryomorpha</taxon>
        <taxon>Isotomoidea</taxon>
        <taxon>Isotomidae</taxon>
        <taxon>Proisotominae</taxon>
        <taxon>Folsomia</taxon>
    </lineage>
</organism>
<accession>A0A226E4N8</accession>
<evidence type="ECO:0000313" key="2">
    <source>
        <dbReference type="Proteomes" id="UP000198287"/>
    </source>
</evidence>
<dbReference type="AlphaFoldDB" id="A0A226E4N8"/>
<dbReference type="EMBL" id="LNIX01000007">
    <property type="protein sequence ID" value="OXA52240.1"/>
    <property type="molecule type" value="Genomic_DNA"/>
</dbReference>
<proteinExistence type="predicted"/>